<organism evidence="3 4">
    <name type="scientific">Galerina marginata (strain CBS 339.88)</name>
    <dbReference type="NCBI Taxonomy" id="685588"/>
    <lineage>
        <taxon>Eukaryota</taxon>
        <taxon>Fungi</taxon>
        <taxon>Dikarya</taxon>
        <taxon>Basidiomycota</taxon>
        <taxon>Agaricomycotina</taxon>
        <taxon>Agaricomycetes</taxon>
        <taxon>Agaricomycetidae</taxon>
        <taxon>Agaricales</taxon>
        <taxon>Agaricineae</taxon>
        <taxon>Strophariaceae</taxon>
        <taxon>Galerina</taxon>
    </lineage>
</organism>
<keyword evidence="2" id="KW-0812">Transmembrane</keyword>
<evidence type="ECO:0000313" key="3">
    <source>
        <dbReference type="EMBL" id="KDR70382.1"/>
    </source>
</evidence>
<keyword evidence="2" id="KW-0472">Membrane</keyword>
<dbReference type="AlphaFoldDB" id="A0A067SK52"/>
<keyword evidence="2" id="KW-1133">Transmembrane helix</keyword>
<feature type="transmembrane region" description="Helical" evidence="2">
    <location>
        <begin position="16"/>
        <end position="38"/>
    </location>
</feature>
<evidence type="ECO:0000256" key="1">
    <source>
        <dbReference type="SAM" id="MobiDB-lite"/>
    </source>
</evidence>
<gene>
    <name evidence="3" type="ORF">GALMADRAFT_144685</name>
</gene>
<evidence type="ECO:0000313" key="4">
    <source>
        <dbReference type="Proteomes" id="UP000027222"/>
    </source>
</evidence>
<protein>
    <submittedName>
        <fullName evidence="3">Uncharacterized protein</fullName>
    </submittedName>
</protein>
<keyword evidence="4" id="KW-1185">Reference proteome</keyword>
<feature type="compositionally biased region" description="Basic and acidic residues" evidence="1">
    <location>
        <begin position="50"/>
        <end position="71"/>
    </location>
</feature>
<name>A0A067SK52_GALM3</name>
<proteinExistence type="predicted"/>
<dbReference type="Proteomes" id="UP000027222">
    <property type="component" value="Unassembled WGS sequence"/>
</dbReference>
<accession>A0A067SK52</accession>
<evidence type="ECO:0000256" key="2">
    <source>
        <dbReference type="SAM" id="Phobius"/>
    </source>
</evidence>
<sequence>MPPYLFTRGLKQDSPWVIVITLTAVLLVICFTYALGALCRNLLDGSEPGATERHQQDRERAPEDENGRQRAPDTVPSRTAQPLRGSSGCETRHGRTMPPVRANTEPLESPIPAPPPAYNALEPTVQPRPRTAPVDAAPLDLYGVPAARLDSSNSPEELLSIHLREGDQIGYLDASGQHEEHGAAHQRDRVFYLAARFRQPQRLHER</sequence>
<dbReference type="HOGENOM" id="CLU_1175499_0_0_1"/>
<dbReference type="EMBL" id="KL142397">
    <property type="protein sequence ID" value="KDR70382.1"/>
    <property type="molecule type" value="Genomic_DNA"/>
</dbReference>
<feature type="region of interest" description="Disordered" evidence="1">
    <location>
        <begin position="46"/>
        <end position="136"/>
    </location>
</feature>
<reference evidence="4" key="1">
    <citation type="journal article" date="2014" name="Proc. Natl. Acad. Sci. U.S.A.">
        <title>Extensive sampling of basidiomycete genomes demonstrates inadequacy of the white-rot/brown-rot paradigm for wood decay fungi.</title>
        <authorList>
            <person name="Riley R."/>
            <person name="Salamov A.A."/>
            <person name="Brown D.W."/>
            <person name="Nagy L.G."/>
            <person name="Floudas D."/>
            <person name="Held B.W."/>
            <person name="Levasseur A."/>
            <person name="Lombard V."/>
            <person name="Morin E."/>
            <person name="Otillar R."/>
            <person name="Lindquist E.A."/>
            <person name="Sun H."/>
            <person name="LaButti K.M."/>
            <person name="Schmutz J."/>
            <person name="Jabbour D."/>
            <person name="Luo H."/>
            <person name="Baker S.E."/>
            <person name="Pisabarro A.G."/>
            <person name="Walton J.D."/>
            <person name="Blanchette R.A."/>
            <person name="Henrissat B."/>
            <person name="Martin F."/>
            <person name="Cullen D."/>
            <person name="Hibbett D.S."/>
            <person name="Grigoriev I.V."/>
        </authorList>
    </citation>
    <scope>NUCLEOTIDE SEQUENCE [LARGE SCALE GENOMIC DNA]</scope>
    <source>
        <strain evidence="4">CBS 339.88</strain>
    </source>
</reference>